<accession>A0A291E6A7</accession>
<dbReference type="Gene3D" id="1.10.260.40">
    <property type="entry name" value="lambda repressor-like DNA-binding domains"/>
    <property type="match status" value="1"/>
</dbReference>
<protein>
    <submittedName>
        <fullName evidence="2">XRE family transcriptional regulator</fullName>
    </submittedName>
</protein>
<dbReference type="Proteomes" id="UP000217979">
    <property type="component" value="Plasmid unnamed"/>
</dbReference>
<dbReference type="Proteomes" id="UP000251197">
    <property type="component" value="Unassembled WGS sequence"/>
</dbReference>
<evidence type="ECO:0000313" key="3">
    <source>
        <dbReference type="EMBL" id="SQC92094.1"/>
    </source>
</evidence>
<dbReference type="RefSeq" id="WP_061279093.1">
    <property type="nucleotide sequence ID" value="NZ_CP023526.1"/>
</dbReference>
<keyword evidence="2" id="KW-0614">Plasmid</keyword>
<sequence>MHKKQKIEFVKKNLHYLLSSRGETRVSLCDRTGLNRTTIYNILDGRVSNVHQSTIQKVSDFFGVSYKEIESLDIEEKERIDTVISLDGNMNPCAVPVFFQSECSSLDFLNKKIGMLVSERKLTFYFGCESNVIGIVLEKDIEGKYNAGDLLLVKRGRKDESENELNYHGIKNEFYIGSASFLEGNGSVFVGDIIEERFDYGE</sequence>
<dbReference type="InterPro" id="IPR010982">
    <property type="entry name" value="Lambda_DNA-bd_dom_sf"/>
</dbReference>
<reference evidence="3 5" key="2">
    <citation type="submission" date="2018-06" db="EMBL/GenBank/DDBJ databases">
        <authorList>
            <consortium name="Pathogen Informatics"/>
            <person name="Doyle S."/>
        </authorList>
    </citation>
    <scope>NUCLEOTIDE SEQUENCE [LARGE SCALE GENOMIC DNA]</scope>
    <source>
        <strain evidence="3 5">NCTC12120</strain>
    </source>
</reference>
<evidence type="ECO:0000313" key="5">
    <source>
        <dbReference type="Proteomes" id="UP000251197"/>
    </source>
</evidence>
<gene>
    <name evidence="2" type="ORF">CO704_25715</name>
    <name evidence="3" type="ORF">NCTC12120_05280</name>
</gene>
<dbReference type="SUPFAM" id="SSF47413">
    <property type="entry name" value="lambda repressor-like DNA-binding domains"/>
    <property type="match status" value="1"/>
</dbReference>
<evidence type="ECO:0000313" key="2">
    <source>
        <dbReference type="EMBL" id="ATF95473.1"/>
    </source>
</evidence>
<evidence type="ECO:0000313" key="4">
    <source>
        <dbReference type="Proteomes" id="UP000217979"/>
    </source>
</evidence>
<dbReference type="GO" id="GO:0003677">
    <property type="term" value="F:DNA binding"/>
    <property type="evidence" value="ECO:0007669"/>
    <property type="project" value="InterPro"/>
</dbReference>
<dbReference type="PROSITE" id="PS50943">
    <property type="entry name" value="HTH_CROC1"/>
    <property type="match status" value="1"/>
</dbReference>
<name>A0A291E6A7_9ENTR</name>
<proteinExistence type="predicted"/>
<evidence type="ECO:0000259" key="1">
    <source>
        <dbReference type="PROSITE" id="PS50943"/>
    </source>
</evidence>
<geneLocation type="plasmid" evidence="2">
    <name>unnamed</name>
</geneLocation>
<reference evidence="2 4" key="1">
    <citation type="submission" date="2017-09" db="EMBL/GenBank/DDBJ databases">
        <title>FDA dAtabase for Regulatory Grade micrObial Sequences (FDA-ARGOS): Supporting development and validation of Infectious Disease Dx tests.</title>
        <authorList>
            <person name="Minogue T."/>
            <person name="Wolcott M."/>
            <person name="Wasieloski L."/>
            <person name="Aguilar W."/>
            <person name="Moore D."/>
            <person name="Tallon L."/>
            <person name="Sadzewicz L."/>
            <person name="Ott S."/>
            <person name="Zhao X."/>
            <person name="Nagaraj S."/>
            <person name="Vavikolanu K."/>
            <person name="Aluvathingal J."/>
            <person name="Nadendla S."/>
            <person name="Sichtig H."/>
        </authorList>
    </citation>
    <scope>NUCLEOTIDE SEQUENCE [LARGE SCALE GENOMIC DNA]</scope>
    <source>
        <strain evidence="2 4">FDAARGOS_392</strain>
        <plasmid evidence="4">Plasmid unnamed</plasmid>
        <plasmid evidence="2">unnamed</plasmid>
    </source>
</reference>
<dbReference type="AlphaFoldDB" id="A0A291E6A7"/>
<dbReference type="EMBL" id="CP023526">
    <property type="protein sequence ID" value="ATF95473.1"/>
    <property type="molecule type" value="Genomic_DNA"/>
</dbReference>
<dbReference type="Pfam" id="PF13443">
    <property type="entry name" value="HTH_26"/>
    <property type="match status" value="1"/>
</dbReference>
<dbReference type="EMBL" id="UAVU01000009">
    <property type="protein sequence ID" value="SQC92094.1"/>
    <property type="molecule type" value="Genomic_DNA"/>
</dbReference>
<organism evidence="2 4">
    <name type="scientific">Cedecea neteri</name>
    <dbReference type="NCBI Taxonomy" id="158822"/>
    <lineage>
        <taxon>Bacteria</taxon>
        <taxon>Pseudomonadati</taxon>
        <taxon>Pseudomonadota</taxon>
        <taxon>Gammaproteobacteria</taxon>
        <taxon>Enterobacterales</taxon>
        <taxon>Enterobacteriaceae</taxon>
        <taxon>Cedecea</taxon>
    </lineage>
</organism>
<feature type="domain" description="HTH cro/C1-type" evidence="1">
    <location>
        <begin position="28"/>
        <end position="69"/>
    </location>
</feature>
<dbReference type="InterPro" id="IPR001387">
    <property type="entry name" value="Cro/C1-type_HTH"/>
</dbReference>